<keyword evidence="2" id="KW-0378">Hydrolase</keyword>
<organism evidence="3 4">
    <name type="scientific">Gemmatimonas groenlandica</name>
    <dbReference type="NCBI Taxonomy" id="2732249"/>
    <lineage>
        <taxon>Bacteria</taxon>
        <taxon>Pseudomonadati</taxon>
        <taxon>Gemmatimonadota</taxon>
        <taxon>Gemmatimonadia</taxon>
        <taxon>Gemmatimonadales</taxon>
        <taxon>Gemmatimonadaceae</taxon>
        <taxon>Gemmatimonas</taxon>
    </lineage>
</organism>
<dbReference type="InterPro" id="IPR029069">
    <property type="entry name" value="HotDog_dom_sf"/>
</dbReference>
<evidence type="ECO:0000256" key="2">
    <source>
        <dbReference type="ARBA" id="ARBA00022801"/>
    </source>
</evidence>
<dbReference type="SUPFAM" id="SSF54637">
    <property type="entry name" value="Thioesterase/thiol ester dehydrase-isomerase"/>
    <property type="match status" value="1"/>
</dbReference>
<dbReference type="PROSITE" id="PS01328">
    <property type="entry name" value="4HBCOA_THIOESTERASE"/>
    <property type="match status" value="1"/>
</dbReference>
<dbReference type="GO" id="GO:0047617">
    <property type="term" value="F:fatty acyl-CoA hydrolase activity"/>
    <property type="evidence" value="ECO:0007669"/>
    <property type="project" value="TreeGrafter"/>
</dbReference>
<gene>
    <name evidence="3" type="ORF">HKW67_06250</name>
</gene>
<dbReference type="PIRSF" id="PIRSF003230">
    <property type="entry name" value="YbgC"/>
    <property type="match status" value="1"/>
</dbReference>
<dbReference type="NCBIfam" id="TIGR00051">
    <property type="entry name" value="YbgC/FadM family acyl-CoA thioesterase"/>
    <property type="match status" value="1"/>
</dbReference>
<evidence type="ECO:0000313" key="4">
    <source>
        <dbReference type="Proteomes" id="UP000500938"/>
    </source>
</evidence>
<evidence type="ECO:0000313" key="3">
    <source>
        <dbReference type="EMBL" id="QJR38133.1"/>
    </source>
</evidence>
<dbReference type="InterPro" id="IPR050563">
    <property type="entry name" value="4-hydroxybenzoyl-CoA_TE"/>
</dbReference>
<evidence type="ECO:0000256" key="1">
    <source>
        <dbReference type="ARBA" id="ARBA00005953"/>
    </source>
</evidence>
<name>A0A6M4ITR9_9BACT</name>
<dbReference type="Proteomes" id="UP000500938">
    <property type="component" value="Chromosome"/>
</dbReference>
<dbReference type="Pfam" id="PF13279">
    <property type="entry name" value="4HBT_2"/>
    <property type="match status" value="1"/>
</dbReference>
<sequence>MSPMAALVSDTISELRVRYAETDQMGVVYHANYLVWCELGRTDFIRALGKSYAELERDGVLLAVSDATMRFHASARYDDPIRVHTRLTSAGSRGLAFSYRVMRADTETLLVSATTSLVSIDKTGRLAAMPRDIRTVLEAAVTPADHAQ</sequence>
<reference evidence="3 4" key="1">
    <citation type="submission" date="2020-05" db="EMBL/GenBank/DDBJ databases">
        <title>Complete genome sequence of Gemmatimonas greenlandica TET16.</title>
        <authorList>
            <person name="Zeng Y."/>
        </authorList>
    </citation>
    <scope>NUCLEOTIDE SEQUENCE [LARGE SCALE GENOMIC DNA]</scope>
    <source>
        <strain evidence="3 4">TET16</strain>
    </source>
</reference>
<proteinExistence type="inferred from homology"/>
<dbReference type="InterPro" id="IPR008272">
    <property type="entry name" value="HB-CoA_thioesterase_AS"/>
</dbReference>
<dbReference type="KEGG" id="ggr:HKW67_06250"/>
<protein>
    <submittedName>
        <fullName evidence="3">Acyl-CoA thioesterase</fullName>
    </submittedName>
</protein>
<dbReference type="AlphaFoldDB" id="A0A6M4ITR9"/>
<comment type="similarity">
    <text evidence="1">Belongs to the 4-hydroxybenzoyl-CoA thioesterase family.</text>
</comment>
<dbReference type="PANTHER" id="PTHR31793">
    <property type="entry name" value="4-HYDROXYBENZOYL-COA THIOESTERASE FAMILY MEMBER"/>
    <property type="match status" value="1"/>
</dbReference>
<dbReference type="Gene3D" id="3.10.129.10">
    <property type="entry name" value="Hotdog Thioesterase"/>
    <property type="match status" value="1"/>
</dbReference>
<dbReference type="InterPro" id="IPR006684">
    <property type="entry name" value="YbgC/YbaW"/>
</dbReference>
<keyword evidence="4" id="KW-1185">Reference proteome</keyword>
<dbReference type="CDD" id="cd00586">
    <property type="entry name" value="4HBT"/>
    <property type="match status" value="1"/>
</dbReference>
<accession>A0A6M4ITR9</accession>
<dbReference type="PANTHER" id="PTHR31793:SF27">
    <property type="entry name" value="NOVEL THIOESTERASE SUPERFAMILY DOMAIN AND SAPOSIN A-TYPE DOMAIN CONTAINING PROTEIN (0610012H03RIK)"/>
    <property type="match status" value="1"/>
</dbReference>
<dbReference type="EMBL" id="CP053085">
    <property type="protein sequence ID" value="QJR38133.1"/>
    <property type="molecule type" value="Genomic_DNA"/>
</dbReference>